<evidence type="ECO:0000259" key="10">
    <source>
        <dbReference type="Pfam" id="PF00155"/>
    </source>
</evidence>
<dbReference type="Gene3D" id="3.90.1150.10">
    <property type="entry name" value="Aspartate Aminotransferase, domain 1"/>
    <property type="match status" value="1"/>
</dbReference>
<dbReference type="Proteomes" id="UP001432202">
    <property type="component" value="Chromosome"/>
</dbReference>
<evidence type="ECO:0000313" key="11">
    <source>
        <dbReference type="EMBL" id="WWQ60297.1"/>
    </source>
</evidence>
<comment type="pathway">
    <text evidence="1">Amino-acid biosynthesis; L-histidine biosynthesis; L-histidine from 5-phospho-alpha-D-ribose 1-diphosphate: step 7/9.</text>
</comment>
<evidence type="ECO:0000256" key="8">
    <source>
        <dbReference type="ARBA" id="ARBA00023102"/>
    </source>
</evidence>
<evidence type="ECO:0000256" key="4">
    <source>
        <dbReference type="ARBA" id="ARBA00022576"/>
    </source>
</evidence>
<dbReference type="GeneID" id="89337656"/>
<dbReference type="InterPro" id="IPR015422">
    <property type="entry name" value="PyrdxlP-dep_Trfase_small"/>
</dbReference>
<dbReference type="AlphaFoldDB" id="A0AAX4L0P8"/>
<dbReference type="EMBL" id="CP146016">
    <property type="protein sequence ID" value="WWQ60297.1"/>
    <property type="molecule type" value="Genomic_DNA"/>
</dbReference>
<dbReference type="PANTHER" id="PTHR43643:SF6">
    <property type="entry name" value="HISTIDINOL-PHOSPHATE AMINOTRANSFERASE"/>
    <property type="match status" value="1"/>
</dbReference>
<dbReference type="GO" id="GO:0000105">
    <property type="term" value="P:L-histidine biosynthetic process"/>
    <property type="evidence" value="ECO:0007669"/>
    <property type="project" value="UniProtKB-KW"/>
</dbReference>
<keyword evidence="7" id="KW-0663">Pyridoxal phosphate</keyword>
<evidence type="ECO:0000256" key="6">
    <source>
        <dbReference type="ARBA" id="ARBA00022679"/>
    </source>
</evidence>
<feature type="domain" description="Aminotransferase class I/classII large" evidence="10">
    <location>
        <begin position="19"/>
        <end position="305"/>
    </location>
</feature>
<dbReference type="Gene3D" id="3.40.640.10">
    <property type="entry name" value="Type I PLP-dependent aspartate aminotransferase-like (Major domain)"/>
    <property type="match status" value="1"/>
</dbReference>
<evidence type="ECO:0000313" key="12">
    <source>
        <dbReference type="Proteomes" id="UP001432202"/>
    </source>
</evidence>
<evidence type="ECO:0000256" key="2">
    <source>
        <dbReference type="ARBA" id="ARBA00007970"/>
    </source>
</evidence>
<dbReference type="SUPFAM" id="SSF53383">
    <property type="entry name" value="PLP-dependent transferases"/>
    <property type="match status" value="1"/>
</dbReference>
<gene>
    <name evidence="11" type="ORF">V6M85_12765</name>
</gene>
<dbReference type="GO" id="GO:0004400">
    <property type="term" value="F:histidinol-phosphate transaminase activity"/>
    <property type="evidence" value="ECO:0007669"/>
    <property type="project" value="UniProtKB-EC"/>
</dbReference>
<proteinExistence type="inferred from homology"/>
<name>A0AAX4L0P8_9CREN</name>
<keyword evidence="5" id="KW-0028">Amino-acid biosynthesis</keyword>
<keyword evidence="4 11" id="KW-0032">Aminotransferase</keyword>
<protein>
    <recommendedName>
        <fullName evidence="3">histidinol-phosphate transaminase</fullName>
        <ecNumber evidence="3">2.6.1.9</ecNumber>
    </recommendedName>
</protein>
<sequence>MRHGGYPWNNGKPPLDVRDFSVNLNPLGIPRFVEELINDAVKFKVYNYYPPEELKEIKSKIADIYGVNEDLIGVFNGASEIINILGDNFTVPQPNYGEYKFKQYYLAKENDEEFIYDLKAGRILTSNPNNPTGSAINLESIGNFLKEKSNELILDESFVDISLVDSAVKLVNEFSNITIINSFTKSLAIPGLRFGFSIGQKSKELEKLVPIWRINSITYYVISNLSPKEVRSFFSMSRSKVKEIYEKVNSIKRSFKLYKSYAPFFLVEFKIPTKIVNEELMKRCKCYIRDASNFLGLRQTHARIALREDIVDLIHVINDIIEEKNAES</sequence>
<organism evidence="11 12">
    <name type="scientific">Sulfolobus tengchongensis</name>
    <dbReference type="NCBI Taxonomy" id="207809"/>
    <lineage>
        <taxon>Archaea</taxon>
        <taxon>Thermoproteota</taxon>
        <taxon>Thermoprotei</taxon>
        <taxon>Sulfolobales</taxon>
        <taxon>Sulfolobaceae</taxon>
        <taxon>Sulfolobus</taxon>
    </lineage>
</organism>
<keyword evidence="6" id="KW-0808">Transferase</keyword>
<evidence type="ECO:0000256" key="7">
    <source>
        <dbReference type="ARBA" id="ARBA00022898"/>
    </source>
</evidence>
<evidence type="ECO:0000256" key="3">
    <source>
        <dbReference type="ARBA" id="ARBA00012748"/>
    </source>
</evidence>
<evidence type="ECO:0000256" key="5">
    <source>
        <dbReference type="ARBA" id="ARBA00022605"/>
    </source>
</evidence>
<dbReference type="GO" id="GO:0030170">
    <property type="term" value="F:pyridoxal phosphate binding"/>
    <property type="evidence" value="ECO:0007669"/>
    <property type="project" value="InterPro"/>
</dbReference>
<dbReference type="RefSeq" id="WP_338600844.1">
    <property type="nucleotide sequence ID" value="NZ_CP146016.1"/>
</dbReference>
<keyword evidence="12" id="KW-1185">Reference proteome</keyword>
<dbReference type="CDD" id="cd00609">
    <property type="entry name" value="AAT_like"/>
    <property type="match status" value="1"/>
</dbReference>
<dbReference type="InterPro" id="IPR015421">
    <property type="entry name" value="PyrdxlP-dep_Trfase_major"/>
</dbReference>
<evidence type="ECO:0000256" key="1">
    <source>
        <dbReference type="ARBA" id="ARBA00005011"/>
    </source>
</evidence>
<dbReference type="InterPro" id="IPR050106">
    <property type="entry name" value="HistidinolP_aminotransfase"/>
</dbReference>
<accession>A0AAX4L0P8</accession>
<dbReference type="InterPro" id="IPR004839">
    <property type="entry name" value="Aminotransferase_I/II_large"/>
</dbReference>
<dbReference type="Pfam" id="PF00155">
    <property type="entry name" value="Aminotran_1_2"/>
    <property type="match status" value="1"/>
</dbReference>
<comment type="similarity">
    <text evidence="2">Belongs to the class-II pyridoxal-phosphate-dependent aminotransferase family. Histidinol-phosphate aminotransferase subfamily.</text>
</comment>
<dbReference type="InterPro" id="IPR015424">
    <property type="entry name" value="PyrdxlP-dep_Trfase"/>
</dbReference>
<comment type="catalytic activity">
    <reaction evidence="9">
        <text>L-histidinol phosphate + 2-oxoglutarate = 3-(imidazol-4-yl)-2-oxopropyl phosphate + L-glutamate</text>
        <dbReference type="Rhea" id="RHEA:23744"/>
        <dbReference type="ChEBI" id="CHEBI:16810"/>
        <dbReference type="ChEBI" id="CHEBI:29985"/>
        <dbReference type="ChEBI" id="CHEBI:57766"/>
        <dbReference type="ChEBI" id="CHEBI:57980"/>
        <dbReference type="EC" id="2.6.1.9"/>
    </reaction>
</comment>
<reference evidence="11 12" key="1">
    <citation type="submission" date="2024-02" db="EMBL/GenBank/DDBJ databases">
        <title>STSV induces naive adaptation in Sulfolobus.</title>
        <authorList>
            <person name="Xiang X."/>
            <person name="Song M."/>
        </authorList>
    </citation>
    <scope>NUCLEOTIDE SEQUENCE [LARGE SCALE GENOMIC DNA]</scope>
    <source>
        <strain evidence="11 12">RT2</strain>
    </source>
</reference>
<evidence type="ECO:0000256" key="9">
    <source>
        <dbReference type="ARBA" id="ARBA00047481"/>
    </source>
</evidence>
<keyword evidence="8" id="KW-0368">Histidine biosynthesis</keyword>
<dbReference type="EC" id="2.6.1.9" evidence="3"/>
<dbReference type="PANTHER" id="PTHR43643">
    <property type="entry name" value="HISTIDINOL-PHOSPHATE AMINOTRANSFERASE 2"/>
    <property type="match status" value="1"/>
</dbReference>